<dbReference type="AlphaFoldDB" id="A0A928ZQB1"/>
<dbReference type="EMBL" id="JADEXP010000027">
    <property type="protein sequence ID" value="MBE9066070.1"/>
    <property type="molecule type" value="Genomic_DNA"/>
</dbReference>
<proteinExistence type="predicted"/>
<keyword evidence="2" id="KW-1185">Reference proteome</keyword>
<organism evidence="1 2">
    <name type="scientific">Leptolyngbya cf. ectocarpi LEGE 11479</name>
    <dbReference type="NCBI Taxonomy" id="1828722"/>
    <lineage>
        <taxon>Bacteria</taxon>
        <taxon>Bacillati</taxon>
        <taxon>Cyanobacteriota</taxon>
        <taxon>Cyanophyceae</taxon>
        <taxon>Leptolyngbyales</taxon>
        <taxon>Leptolyngbyaceae</taxon>
        <taxon>Leptolyngbya group</taxon>
        <taxon>Leptolyngbya</taxon>
    </lineage>
</organism>
<evidence type="ECO:0000313" key="2">
    <source>
        <dbReference type="Proteomes" id="UP000615026"/>
    </source>
</evidence>
<evidence type="ECO:0000313" key="1">
    <source>
        <dbReference type="EMBL" id="MBE9066070.1"/>
    </source>
</evidence>
<reference evidence="1" key="1">
    <citation type="submission" date="2020-10" db="EMBL/GenBank/DDBJ databases">
        <authorList>
            <person name="Castelo-Branco R."/>
            <person name="Eusebio N."/>
            <person name="Adriana R."/>
            <person name="Vieira A."/>
            <person name="Brugerolle De Fraissinette N."/>
            <person name="Rezende De Castro R."/>
            <person name="Schneider M.P."/>
            <person name="Vasconcelos V."/>
            <person name="Leao P.N."/>
        </authorList>
    </citation>
    <scope>NUCLEOTIDE SEQUENCE</scope>
    <source>
        <strain evidence="1">LEGE 11479</strain>
    </source>
</reference>
<name>A0A928ZQB1_LEPEC</name>
<dbReference type="RefSeq" id="WP_193991546.1">
    <property type="nucleotide sequence ID" value="NZ_JADEXP010000027.1"/>
</dbReference>
<dbReference type="Proteomes" id="UP000615026">
    <property type="component" value="Unassembled WGS sequence"/>
</dbReference>
<comment type="caution">
    <text evidence="1">The sequence shown here is derived from an EMBL/GenBank/DDBJ whole genome shotgun (WGS) entry which is preliminary data.</text>
</comment>
<accession>A0A928ZQB1</accession>
<protein>
    <submittedName>
        <fullName evidence="1">Uncharacterized protein</fullName>
    </submittedName>
</protein>
<gene>
    <name evidence="1" type="ORF">IQ260_05330</name>
</gene>
<sequence length="224" mass="25762">MITTLAGTTALYSAVRRRRRRAWQWWHQRQTAQLHKQAESIRDDLLQQTFAFRRYLESTLATHADTDQAEQWLERFQSFYQSLEQLSDRLSPPFIDDSLPLALQFMVQTWQHSHPGLTVKLDVPSDWPGQSVNNNPIILSVITGVIELLTPVDDYQLQIILERQDNLCTLTFKQENYQATGQKICASTPEITHLKEIFCGLTAGRLDIVTTETGLSGQLCWQDS</sequence>